<name>A0A1E5QA49_9PROT</name>
<dbReference type="RefSeq" id="WP_069957187.1">
    <property type="nucleotide sequence ID" value="NZ_MCGG01000013.1"/>
</dbReference>
<dbReference type="Gene3D" id="3.40.50.720">
    <property type="entry name" value="NAD(P)-binding Rossmann-like Domain"/>
    <property type="match status" value="1"/>
</dbReference>
<proteinExistence type="inferred from homology"/>
<accession>A0A1E5QA49</accession>
<organism evidence="4 5">
    <name type="scientific">Magnetovibrio blakemorei</name>
    <dbReference type="NCBI Taxonomy" id="28181"/>
    <lineage>
        <taxon>Bacteria</taxon>
        <taxon>Pseudomonadati</taxon>
        <taxon>Pseudomonadota</taxon>
        <taxon>Alphaproteobacteria</taxon>
        <taxon>Rhodospirillales</taxon>
        <taxon>Magnetovibrionaceae</taxon>
        <taxon>Magnetovibrio</taxon>
    </lineage>
</organism>
<dbReference type="PRINTS" id="PR00081">
    <property type="entry name" value="GDHRDH"/>
</dbReference>
<evidence type="ECO:0000256" key="2">
    <source>
        <dbReference type="ARBA" id="ARBA00023002"/>
    </source>
</evidence>
<evidence type="ECO:0000313" key="4">
    <source>
        <dbReference type="EMBL" id="OEJ68524.1"/>
    </source>
</evidence>
<protein>
    <submittedName>
        <fullName evidence="4">Short-chain dehydrogenase</fullName>
    </submittedName>
</protein>
<reference evidence="5" key="1">
    <citation type="submission" date="2016-07" db="EMBL/GenBank/DDBJ databases">
        <authorList>
            <person name="Florea S."/>
            <person name="Webb J.S."/>
            <person name="Jaromczyk J."/>
            <person name="Schardl C.L."/>
        </authorList>
    </citation>
    <scope>NUCLEOTIDE SEQUENCE [LARGE SCALE GENOMIC DNA]</scope>
    <source>
        <strain evidence="5">MV-1</strain>
    </source>
</reference>
<dbReference type="OrthoDB" id="335726at2"/>
<dbReference type="Pfam" id="PF00106">
    <property type="entry name" value="adh_short"/>
    <property type="match status" value="1"/>
</dbReference>
<dbReference type="Proteomes" id="UP000095347">
    <property type="component" value="Unassembled WGS sequence"/>
</dbReference>
<gene>
    <name evidence="4" type="ORF">BEN30_06250</name>
</gene>
<keyword evidence="2" id="KW-0560">Oxidoreductase</keyword>
<dbReference type="InterPro" id="IPR002347">
    <property type="entry name" value="SDR_fam"/>
</dbReference>
<evidence type="ECO:0000256" key="3">
    <source>
        <dbReference type="RuleBase" id="RU000363"/>
    </source>
</evidence>
<dbReference type="SUPFAM" id="SSF51735">
    <property type="entry name" value="NAD(P)-binding Rossmann-fold domains"/>
    <property type="match status" value="1"/>
</dbReference>
<keyword evidence="5" id="KW-1185">Reference proteome</keyword>
<dbReference type="STRING" id="28181.BEN30_06250"/>
<dbReference type="PRINTS" id="PR00080">
    <property type="entry name" value="SDRFAMILY"/>
</dbReference>
<evidence type="ECO:0000313" key="5">
    <source>
        <dbReference type="Proteomes" id="UP000095347"/>
    </source>
</evidence>
<dbReference type="InterPro" id="IPR036291">
    <property type="entry name" value="NAD(P)-bd_dom_sf"/>
</dbReference>
<comment type="caution">
    <text evidence="4">The sequence shown here is derived from an EMBL/GenBank/DDBJ whole genome shotgun (WGS) entry which is preliminary data.</text>
</comment>
<dbReference type="GO" id="GO:0016491">
    <property type="term" value="F:oxidoreductase activity"/>
    <property type="evidence" value="ECO:0007669"/>
    <property type="project" value="UniProtKB-KW"/>
</dbReference>
<dbReference type="EMBL" id="MCGG01000013">
    <property type="protein sequence ID" value="OEJ68524.1"/>
    <property type="molecule type" value="Genomic_DNA"/>
</dbReference>
<dbReference type="PANTHER" id="PTHR44196:SF1">
    <property type="entry name" value="DEHYDROGENASE_REDUCTASE SDR FAMILY MEMBER 7B"/>
    <property type="match status" value="1"/>
</dbReference>
<dbReference type="PANTHER" id="PTHR44196">
    <property type="entry name" value="DEHYDROGENASE/REDUCTASE SDR FAMILY MEMBER 7B"/>
    <property type="match status" value="1"/>
</dbReference>
<dbReference type="AlphaFoldDB" id="A0A1E5QA49"/>
<comment type="similarity">
    <text evidence="1 3">Belongs to the short-chain dehydrogenases/reductases (SDR) family.</text>
</comment>
<sequence>MKPTAPKSILITGASSGIGRALALEYAEPGVHLSFTGRDETRLIEVERACQDRGATTKSAVLSVTDQSAMATFIKAIDAQHPLDLVIANAGISAGSGKGEEGETERQARAIFDVNFTGVLNTIWPAIHAMKPRHKGQIAIISSVAGMLSLPGAPAYSASKAAVKAYAEALNGALRTDGIIVTTVCPGFVESRITAKNTFPMPFFMSAEKAARIIRKGLEKGKVSVFFPWRLAAITWLVSLLPPCWRVSVLLRAPKKT</sequence>
<evidence type="ECO:0000256" key="1">
    <source>
        <dbReference type="ARBA" id="ARBA00006484"/>
    </source>
</evidence>
<dbReference type="GO" id="GO:0016020">
    <property type="term" value="C:membrane"/>
    <property type="evidence" value="ECO:0007669"/>
    <property type="project" value="TreeGrafter"/>
</dbReference>